<dbReference type="Gramene" id="TraesCS5B03G1261200.1">
    <property type="protein sequence ID" value="TraesCS5B03G1261200.1.CDS1"/>
    <property type="gene ID" value="TraesCS5B03G1261200"/>
</dbReference>
<dbReference type="Pfam" id="PF00226">
    <property type="entry name" value="DnaJ"/>
    <property type="match status" value="1"/>
</dbReference>
<protein>
    <recommendedName>
        <fullName evidence="2">J domain-containing protein</fullName>
    </recommendedName>
</protein>
<dbReference type="SMART" id="SM00271">
    <property type="entry name" value="DnaJ"/>
    <property type="match status" value="1"/>
</dbReference>
<dbReference type="SUPFAM" id="SSF46565">
    <property type="entry name" value="Chaperone J-domain"/>
    <property type="match status" value="1"/>
</dbReference>
<dbReference type="SMR" id="A0A3B6LXN4"/>
<organism evidence="3">
    <name type="scientific">Triticum aestivum</name>
    <name type="common">Wheat</name>
    <dbReference type="NCBI Taxonomy" id="4565"/>
    <lineage>
        <taxon>Eukaryota</taxon>
        <taxon>Viridiplantae</taxon>
        <taxon>Streptophyta</taxon>
        <taxon>Embryophyta</taxon>
        <taxon>Tracheophyta</taxon>
        <taxon>Spermatophyta</taxon>
        <taxon>Magnoliopsida</taxon>
        <taxon>Liliopsida</taxon>
        <taxon>Poales</taxon>
        <taxon>Poaceae</taxon>
        <taxon>BOP clade</taxon>
        <taxon>Pooideae</taxon>
        <taxon>Triticodae</taxon>
        <taxon>Triticeae</taxon>
        <taxon>Triticinae</taxon>
        <taxon>Triticum</taxon>
    </lineage>
</organism>
<evidence type="ECO:0000313" key="3">
    <source>
        <dbReference type="EnsemblPlants" id="TraesCS5B02G518600.1.cds1"/>
    </source>
</evidence>
<dbReference type="OrthoDB" id="10250354at2759"/>
<dbReference type="Gramene" id="TraesRN5B0101229800.1">
    <property type="protein sequence ID" value="TraesRN5B0101229800.1"/>
    <property type="gene ID" value="TraesRN5B0101229800"/>
</dbReference>
<name>A0A3B6LXN4_WHEAT</name>
<evidence type="ECO:0000256" key="1">
    <source>
        <dbReference type="SAM" id="MobiDB-lite"/>
    </source>
</evidence>
<feature type="compositionally biased region" description="Low complexity" evidence="1">
    <location>
        <begin position="173"/>
        <end position="189"/>
    </location>
</feature>
<dbReference type="AlphaFoldDB" id="A0A3B6LXN4"/>
<sequence length="329" mass="34843">MAPQPESAEEACRRAEALFLAGDVRAAHLMAQRAQTLSPALPGVASALAAYAVHAAAASRGGRPDGRAVLGLGRAQHRQEEPLDAGLSEHDVIRRQFRRMSLLVHPDKNPSAAAEGAFKLLRQACDALSATASRHRPGGATAAPTAAAGHPHHRRSYATAAGMRGTYAEAATKYAPSPAATKKPATATAGSHRPSNDTAAKHTADHWRNTPAYASADGLDDDYDYDYHDDYYDYSSHYYAYRGQDDTAETHTPAAGHKDDDTAETRSPATGNKDNDYDGSCGTREHTRIICLSCDCEGGLTKPVGVPVPGSECSWCGQTMTRVSGAAMN</sequence>
<dbReference type="PANTHER" id="PTHR44137:SF63">
    <property type="entry name" value="OS10G0188200 PROTEIN"/>
    <property type="match status" value="1"/>
</dbReference>
<dbReference type="InterPro" id="IPR001623">
    <property type="entry name" value="DnaJ_domain"/>
</dbReference>
<reference evidence="3" key="2">
    <citation type="submission" date="2018-10" db="UniProtKB">
        <authorList>
            <consortium name="EnsemblPlants"/>
        </authorList>
    </citation>
    <scope>IDENTIFICATION</scope>
</reference>
<feature type="region of interest" description="Disordered" evidence="1">
    <location>
        <begin position="173"/>
        <end position="204"/>
    </location>
</feature>
<dbReference type="Gramene" id="TraesMAC5B03G03005290.1">
    <property type="protein sequence ID" value="TraesMAC5B03G03005290.1.CDS1"/>
    <property type="gene ID" value="TraesMAC5B03G03005290"/>
</dbReference>
<dbReference type="Gramene" id="TraesCS5B02G518600.1">
    <property type="protein sequence ID" value="TraesCS5B02G518600.1.cds1"/>
    <property type="gene ID" value="TraesCS5B02G518600"/>
</dbReference>
<feature type="region of interest" description="Disordered" evidence="1">
    <location>
        <begin position="248"/>
        <end position="279"/>
    </location>
</feature>
<dbReference type="PROSITE" id="PS50076">
    <property type="entry name" value="DNAJ_2"/>
    <property type="match status" value="1"/>
</dbReference>
<dbReference type="Proteomes" id="UP000019116">
    <property type="component" value="Chromosome 5B"/>
</dbReference>
<dbReference type="GO" id="GO:0005783">
    <property type="term" value="C:endoplasmic reticulum"/>
    <property type="evidence" value="ECO:0007669"/>
    <property type="project" value="UniProtKB-ARBA"/>
</dbReference>
<reference evidence="3" key="1">
    <citation type="submission" date="2018-08" db="EMBL/GenBank/DDBJ databases">
        <authorList>
            <person name="Rossello M."/>
        </authorList>
    </citation>
    <scope>NUCLEOTIDE SEQUENCE [LARGE SCALE GENOMIC DNA]</scope>
    <source>
        <strain evidence="3">cv. Chinese Spring</strain>
    </source>
</reference>
<feature type="compositionally biased region" description="Low complexity" evidence="1">
    <location>
        <begin position="138"/>
        <end position="149"/>
    </location>
</feature>
<dbReference type="CDD" id="cd06257">
    <property type="entry name" value="DnaJ"/>
    <property type="match status" value="1"/>
</dbReference>
<dbReference type="InterPro" id="IPR036869">
    <property type="entry name" value="J_dom_sf"/>
</dbReference>
<feature type="domain" description="J" evidence="2">
    <location>
        <begin position="65"/>
        <end position="161"/>
    </location>
</feature>
<dbReference type="PANTHER" id="PTHR44137">
    <property type="entry name" value="BNAC03G44070D PROTEIN"/>
    <property type="match status" value="1"/>
</dbReference>
<dbReference type="EnsemblPlants" id="TraesCS5B02G518600.1">
    <property type="protein sequence ID" value="TraesCS5B02G518600.1.cds1"/>
    <property type="gene ID" value="TraesCS5B02G518600"/>
</dbReference>
<evidence type="ECO:0000313" key="4">
    <source>
        <dbReference type="Proteomes" id="UP000019116"/>
    </source>
</evidence>
<accession>A0A3B6LXN4</accession>
<dbReference type="Gene3D" id="1.10.287.110">
    <property type="entry name" value="DnaJ domain"/>
    <property type="match status" value="1"/>
</dbReference>
<evidence type="ECO:0000259" key="2">
    <source>
        <dbReference type="PROSITE" id="PS50076"/>
    </source>
</evidence>
<keyword evidence="4" id="KW-1185">Reference proteome</keyword>
<feature type="region of interest" description="Disordered" evidence="1">
    <location>
        <begin position="131"/>
        <end position="156"/>
    </location>
</feature>
<proteinExistence type="predicted"/>